<evidence type="ECO:0000256" key="1">
    <source>
        <dbReference type="SAM" id="SignalP"/>
    </source>
</evidence>
<reference evidence="3" key="2">
    <citation type="submission" date="2021-04" db="EMBL/GenBank/DDBJ databases">
        <authorList>
            <person name="Gilroy R."/>
        </authorList>
    </citation>
    <scope>NUCLEOTIDE SEQUENCE</scope>
    <source>
        <strain evidence="3">Gambia16-930</strain>
    </source>
</reference>
<name>A0A9D1RI09_9BACT</name>
<feature type="non-terminal residue" evidence="3">
    <location>
        <position position="135"/>
    </location>
</feature>
<dbReference type="PROSITE" id="PS51257">
    <property type="entry name" value="PROKAR_LIPOPROTEIN"/>
    <property type="match status" value="1"/>
</dbReference>
<evidence type="ECO:0000313" key="3">
    <source>
        <dbReference type="EMBL" id="HIW87790.1"/>
    </source>
</evidence>
<organism evidence="3 4">
    <name type="scientific">Candidatus Onthomorpha intestinigallinarum</name>
    <dbReference type="NCBI Taxonomy" id="2840880"/>
    <lineage>
        <taxon>Bacteria</taxon>
        <taxon>Pseudomonadati</taxon>
        <taxon>Bacteroidota</taxon>
        <taxon>Bacteroidia</taxon>
        <taxon>Bacteroidales</taxon>
        <taxon>Candidatus Onthomorpha</taxon>
    </lineage>
</organism>
<sequence length="135" mass="15765">MKKLLFSFIAVLSMGIFAGCQEEIAENDLIEGKWVRKSALTDSTANDCERKSFIEFSRYVYDKKKCTFREVDSCSNTSNEGTYSISLDTLVMVDKYQTTRMYTIKKINAVNMILRDKNKEETVYQRYDLWDEVIT</sequence>
<dbReference type="AlphaFoldDB" id="A0A9D1RI09"/>
<reference evidence="3" key="1">
    <citation type="journal article" date="2021" name="PeerJ">
        <title>Extensive microbial diversity within the chicken gut microbiome revealed by metagenomics and culture.</title>
        <authorList>
            <person name="Gilroy R."/>
            <person name="Ravi A."/>
            <person name="Getino M."/>
            <person name="Pursley I."/>
            <person name="Horton D.L."/>
            <person name="Alikhan N.F."/>
            <person name="Baker D."/>
            <person name="Gharbi K."/>
            <person name="Hall N."/>
            <person name="Watson M."/>
            <person name="Adriaenssens E.M."/>
            <person name="Foster-Nyarko E."/>
            <person name="Jarju S."/>
            <person name="Secka A."/>
            <person name="Antonio M."/>
            <person name="Oren A."/>
            <person name="Chaudhuri R.R."/>
            <person name="La Ragione R."/>
            <person name="Hildebrand F."/>
            <person name="Pallen M.J."/>
        </authorList>
    </citation>
    <scope>NUCLEOTIDE SEQUENCE</scope>
    <source>
        <strain evidence="3">Gambia16-930</strain>
    </source>
</reference>
<accession>A0A9D1RI09</accession>
<feature type="domain" description="Lipocalin-like" evidence="2">
    <location>
        <begin position="30"/>
        <end position="112"/>
    </location>
</feature>
<comment type="caution">
    <text evidence="3">The sequence shown here is derived from an EMBL/GenBank/DDBJ whole genome shotgun (WGS) entry which is preliminary data.</text>
</comment>
<dbReference type="InterPro" id="IPR024311">
    <property type="entry name" value="Lipocalin-like"/>
</dbReference>
<proteinExistence type="predicted"/>
<evidence type="ECO:0000259" key="2">
    <source>
        <dbReference type="Pfam" id="PF13648"/>
    </source>
</evidence>
<protein>
    <submittedName>
        <fullName evidence="3">Lipocalin family protein</fullName>
    </submittedName>
</protein>
<feature type="chain" id="PRO_5038592998" evidence="1">
    <location>
        <begin position="19"/>
        <end position="135"/>
    </location>
</feature>
<dbReference type="Proteomes" id="UP000824267">
    <property type="component" value="Unassembled WGS sequence"/>
</dbReference>
<gene>
    <name evidence="3" type="ORF">IAC47_05910</name>
</gene>
<dbReference type="EMBL" id="DXGG01000186">
    <property type="protein sequence ID" value="HIW87790.1"/>
    <property type="molecule type" value="Genomic_DNA"/>
</dbReference>
<keyword evidence="1" id="KW-0732">Signal</keyword>
<feature type="signal peptide" evidence="1">
    <location>
        <begin position="1"/>
        <end position="18"/>
    </location>
</feature>
<dbReference type="Pfam" id="PF13648">
    <property type="entry name" value="Lipocalin_4"/>
    <property type="match status" value="1"/>
</dbReference>
<evidence type="ECO:0000313" key="4">
    <source>
        <dbReference type="Proteomes" id="UP000824267"/>
    </source>
</evidence>